<reference evidence="3" key="1">
    <citation type="journal article" date="2022" name="Int. J. Mol. Sci.">
        <title>Draft Genome of Tanacetum Coccineum: Genomic Comparison of Closely Related Tanacetum-Family Plants.</title>
        <authorList>
            <person name="Yamashiro T."/>
            <person name="Shiraishi A."/>
            <person name="Nakayama K."/>
            <person name="Satake H."/>
        </authorList>
    </citation>
    <scope>NUCLEOTIDE SEQUENCE</scope>
</reference>
<proteinExistence type="predicted"/>
<feature type="region of interest" description="Disordered" evidence="2">
    <location>
        <begin position="1"/>
        <end position="29"/>
    </location>
</feature>
<reference evidence="3" key="2">
    <citation type="submission" date="2022-01" db="EMBL/GenBank/DDBJ databases">
        <authorList>
            <person name="Yamashiro T."/>
            <person name="Shiraishi A."/>
            <person name="Satake H."/>
            <person name="Nakayama K."/>
        </authorList>
    </citation>
    <scope>NUCLEOTIDE SEQUENCE</scope>
</reference>
<comment type="caution">
    <text evidence="3">The sequence shown here is derived from an EMBL/GenBank/DDBJ whole genome shotgun (WGS) entry which is preliminary data.</text>
</comment>
<gene>
    <name evidence="3" type="ORF">Tco_0629763</name>
</gene>
<organism evidence="3 4">
    <name type="scientific">Tanacetum coccineum</name>
    <dbReference type="NCBI Taxonomy" id="301880"/>
    <lineage>
        <taxon>Eukaryota</taxon>
        <taxon>Viridiplantae</taxon>
        <taxon>Streptophyta</taxon>
        <taxon>Embryophyta</taxon>
        <taxon>Tracheophyta</taxon>
        <taxon>Spermatophyta</taxon>
        <taxon>Magnoliopsida</taxon>
        <taxon>eudicotyledons</taxon>
        <taxon>Gunneridae</taxon>
        <taxon>Pentapetalae</taxon>
        <taxon>asterids</taxon>
        <taxon>campanulids</taxon>
        <taxon>Asterales</taxon>
        <taxon>Asteraceae</taxon>
        <taxon>Asteroideae</taxon>
        <taxon>Anthemideae</taxon>
        <taxon>Anthemidinae</taxon>
        <taxon>Tanacetum</taxon>
    </lineage>
</organism>
<dbReference type="Proteomes" id="UP001151760">
    <property type="component" value="Unassembled WGS sequence"/>
</dbReference>
<keyword evidence="1" id="KW-0175">Coiled coil</keyword>
<protein>
    <submittedName>
        <fullName evidence="3">Kinesin-like protein KIN-5D</fullName>
    </submittedName>
</protein>
<name>A0ABQ4WUR3_9ASTR</name>
<dbReference type="EMBL" id="BQNB010008933">
    <property type="protein sequence ID" value="GJS56401.1"/>
    <property type="molecule type" value="Genomic_DNA"/>
</dbReference>
<evidence type="ECO:0000313" key="3">
    <source>
        <dbReference type="EMBL" id="GJS56401.1"/>
    </source>
</evidence>
<evidence type="ECO:0000256" key="2">
    <source>
        <dbReference type="SAM" id="MobiDB-lite"/>
    </source>
</evidence>
<feature type="region of interest" description="Disordered" evidence="2">
    <location>
        <begin position="42"/>
        <end position="70"/>
    </location>
</feature>
<accession>A0ABQ4WUR3</accession>
<evidence type="ECO:0000313" key="4">
    <source>
        <dbReference type="Proteomes" id="UP001151760"/>
    </source>
</evidence>
<evidence type="ECO:0000256" key="1">
    <source>
        <dbReference type="SAM" id="Coils"/>
    </source>
</evidence>
<keyword evidence="4" id="KW-1185">Reference proteome</keyword>
<sequence length="174" mass="19931">MEGSLDIAASTHGLPQMLASGTTSMQQLKESLEKDLLEVEKKKKLEEDKASKTLKNSHEKLSIGETTQERSNTKMLYGKTKEQKMIQDEDNSHQLVNANLTLKLEKTEIKLQETENSLLDLEERHRQANIMIKEKEFLIFNLLSTELENASSDVSNLFTKIDRKDKIEGRNRIV</sequence>
<feature type="coiled-coil region" evidence="1">
    <location>
        <begin position="97"/>
        <end position="131"/>
    </location>
</feature>